<evidence type="ECO:0000256" key="13">
    <source>
        <dbReference type="ARBA" id="ARBA00023136"/>
    </source>
</evidence>
<evidence type="ECO:0000256" key="11">
    <source>
        <dbReference type="ARBA" id="ARBA00023065"/>
    </source>
</evidence>
<feature type="transmembrane region" description="Helical" evidence="17">
    <location>
        <begin position="309"/>
        <end position="330"/>
    </location>
</feature>
<dbReference type="SUPFAM" id="SSF52540">
    <property type="entry name" value="P-loop containing nucleoside triphosphate hydrolases"/>
    <property type="match status" value="1"/>
</dbReference>
<keyword evidence="10 17" id="KW-0408">Iron</keyword>
<evidence type="ECO:0000313" key="19">
    <source>
        <dbReference type="EMBL" id="TCT20900.1"/>
    </source>
</evidence>
<dbReference type="PANTHER" id="PTHR43185">
    <property type="entry name" value="FERROUS IRON TRANSPORT PROTEIN B"/>
    <property type="match status" value="1"/>
</dbReference>
<feature type="binding site" evidence="15">
    <location>
        <begin position="33"/>
        <end position="37"/>
    </location>
    <ligand>
        <name>GTP</name>
        <dbReference type="ChEBI" id="CHEBI:37565"/>
        <label>1</label>
    </ligand>
</feature>
<keyword evidence="3 17" id="KW-0813">Transport</keyword>
<dbReference type="Pfam" id="PF02421">
    <property type="entry name" value="FeoB_N"/>
    <property type="match status" value="1"/>
</dbReference>
<keyword evidence="11" id="KW-0406">Ion transport</keyword>
<dbReference type="FunFam" id="3.40.50.300:FF:000426">
    <property type="entry name" value="Ferrous iron transport protein B"/>
    <property type="match status" value="1"/>
</dbReference>
<evidence type="ECO:0000256" key="2">
    <source>
        <dbReference type="ARBA" id="ARBA00004429"/>
    </source>
</evidence>
<keyword evidence="7 17" id="KW-0812">Transmembrane</keyword>
<feature type="domain" description="FeoB-type G" evidence="18">
    <location>
        <begin position="1"/>
        <end position="161"/>
    </location>
</feature>
<keyword evidence="8 15" id="KW-0547">Nucleotide-binding</keyword>
<dbReference type="NCBIfam" id="TIGR00437">
    <property type="entry name" value="feoB"/>
    <property type="match status" value="1"/>
</dbReference>
<comment type="similarity">
    <text evidence="17">Belongs to the TRAFAC class TrmE-Era-EngA-EngB-Septin-like GTPase superfamily. FeoB GTPase (TC 9.A.8) family.</text>
</comment>
<dbReference type="CDD" id="cd01879">
    <property type="entry name" value="FeoB"/>
    <property type="match status" value="1"/>
</dbReference>
<dbReference type="InterPro" id="IPR011642">
    <property type="entry name" value="Gate_dom"/>
</dbReference>
<dbReference type="GO" id="GO:0046872">
    <property type="term" value="F:metal ion binding"/>
    <property type="evidence" value="ECO:0007669"/>
    <property type="project" value="UniProtKB-KW"/>
</dbReference>
<reference evidence="19 20" key="1">
    <citation type="submission" date="2019-03" db="EMBL/GenBank/DDBJ databases">
        <title>Genomic Encyclopedia of Type Strains, Phase IV (KMG-IV): sequencing the most valuable type-strain genomes for metagenomic binning, comparative biology and taxonomic classification.</title>
        <authorList>
            <person name="Goeker M."/>
        </authorList>
    </citation>
    <scope>NUCLEOTIDE SEQUENCE [LARGE SCALE GENOMIC DNA]</scope>
    <source>
        <strain evidence="19 20">DSM 25894</strain>
    </source>
</reference>
<feature type="transmembrane region" description="Helical" evidence="17">
    <location>
        <begin position="416"/>
        <end position="442"/>
    </location>
</feature>
<keyword evidence="16" id="KW-0460">Magnesium</keyword>
<feature type="transmembrane region" description="Helical" evidence="17">
    <location>
        <begin position="606"/>
        <end position="625"/>
    </location>
</feature>
<feature type="transmembrane region" description="Helical" evidence="17">
    <location>
        <begin position="382"/>
        <end position="404"/>
    </location>
</feature>
<protein>
    <recommendedName>
        <fullName evidence="14 17">Ferrous iron transport protein B</fullName>
    </recommendedName>
</protein>
<keyword evidence="12 15" id="KW-0342">GTP-binding</keyword>
<comment type="subcellular location">
    <subcellularLocation>
        <location evidence="2">Cell inner membrane</location>
        <topology evidence="2">Multi-pass membrane protein</topology>
    </subcellularLocation>
    <subcellularLocation>
        <location evidence="17">Cell membrane</location>
        <topology evidence="17">Multi-pass membrane protein</topology>
    </subcellularLocation>
</comment>
<dbReference type="InterPro" id="IPR050860">
    <property type="entry name" value="FeoB_GTPase"/>
</dbReference>
<dbReference type="GO" id="GO:0005525">
    <property type="term" value="F:GTP binding"/>
    <property type="evidence" value="ECO:0007669"/>
    <property type="project" value="UniProtKB-KW"/>
</dbReference>
<dbReference type="GO" id="GO:0005886">
    <property type="term" value="C:plasma membrane"/>
    <property type="evidence" value="ECO:0007669"/>
    <property type="project" value="UniProtKB-SubCell"/>
</dbReference>
<dbReference type="AlphaFoldDB" id="A0A4R3MWE4"/>
<evidence type="ECO:0000313" key="20">
    <source>
        <dbReference type="Proteomes" id="UP000294650"/>
    </source>
</evidence>
<feature type="transmembrane region" description="Helical" evidence="17">
    <location>
        <begin position="448"/>
        <end position="468"/>
    </location>
</feature>
<evidence type="ECO:0000256" key="14">
    <source>
        <dbReference type="NCBIfam" id="TIGR00437"/>
    </source>
</evidence>
<feature type="binding site" evidence="16">
    <location>
        <position position="23"/>
    </location>
    <ligand>
        <name>Mg(2+)</name>
        <dbReference type="ChEBI" id="CHEBI:18420"/>
        <label>2</label>
    </ligand>
</feature>
<dbReference type="GO" id="GO:0015093">
    <property type="term" value="F:ferrous iron transmembrane transporter activity"/>
    <property type="evidence" value="ECO:0007669"/>
    <property type="project" value="UniProtKB-UniRule"/>
</dbReference>
<dbReference type="PANTHER" id="PTHR43185:SF1">
    <property type="entry name" value="FE(2+) TRANSPORTER FEOB"/>
    <property type="match status" value="1"/>
</dbReference>
<feature type="transmembrane region" description="Helical" evidence="17">
    <location>
        <begin position="506"/>
        <end position="527"/>
    </location>
</feature>
<evidence type="ECO:0000256" key="9">
    <source>
        <dbReference type="ARBA" id="ARBA00022989"/>
    </source>
</evidence>
<keyword evidence="5 17" id="KW-0410">Iron transport</keyword>
<keyword evidence="9 17" id="KW-1133">Transmembrane helix</keyword>
<feature type="transmembrane region" description="Helical" evidence="17">
    <location>
        <begin position="276"/>
        <end position="297"/>
    </location>
</feature>
<feature type="transmembrane region" description="Helical" evidence="17">
    <location>
        <begin position="337"/>
        <end position="362"/>
    </location>
</feature>
<evidence type="ECO:0000256" key="12">
    <source>
        <dbReference type="ARBA" id="ARBA00023134"/>
    </source>
</evidence>
<dbReference type="Pfam" id="PF07670">
    <property type="entry name" value="Gate"/>
    <property type="match status" value="2"/>
</dbReference>
<evidence type="ECO:0000256" key="17">
    <source>
        <dbReference type="RuleBase" id="RU362098"/>
    </source>
</evidence>
<sequence>MLTYALFGNPNTGKTSLFNQLTGSYQTVGNWAGVTVEKKIGKLKGNQGELIDLPGIYTLNPLSEDETVAMNFLLQESFEGAVNIVDASHLDKNLYLTVQLLEFGKPLVIGLNMVDVAKRRGIDVDAQKLEEVLGIPVVPIIARSGQGLDQLQTYLAQLSDKSRRALRLNYGDAVEQAIENIEANIPDDSHNRRWLALQFLEGNPIVEKYLSENISMDALNRFKQQAEKLLNGRSLYQHIQTVRQEFVQDVMKKTVRKGKANVLLSERLDQVLTHRIFGIPIFLGLMFLIFQLTFDWLGTPLSDALDSFFAGPLTGWLEALLGAMDATVFIHRLIIDGIVAGVGGVLVFVPQIFILFFFISIIEDSGYMARVAVLMDRVMEKIGLNGKAFIPMIIGFGCNVPAVMATRSIEQPKERLITMLLSPLMSCSARLPVYALFAGAFFAENQGIVVLSLYVLGIILAFALAKLLSSTILRNEGSFFVVELPPYHTPQVRSLIRSTWEKGKGFIKKAGTIIFAGTVLIWLLSYTGPTGMDVSIDESFLAVSGQWVAPLLAPIGFGTWEAGVALMTGALAKEVIISTMNIIYFVPDVDTLKGVIMASFTPLQAYSFMAFVLLYMPCIATVAVIRKESHSLKWTLFSLVYGLVLAYLVSLVIYQVGQLLGF</sequence>
<dbReference type="Pfam" id="PF07664">
    <property type="entry name" value="FeoB_C"/>
    <property type="match status" value="1"/>
</dbReference>
<comment type="function">
    <text evidence="1 17">Probable transporter of a GTP-driven Fe(2+) uptake system.</text>
</comment>
<evidence type="ECO:0000256" key="5">
    <source>
        <dbReference type="ARBA" id="ARBA00022496"/>
    </source>
</evidence>
<keyword evidence="20" id="KW-1185">Reference proteome</keyword>
<evidence type="ECO:0000259" key="18">
    <source>
        <dbReference type="PROSITE" id="PS51711"/>
    </source>
</evidence>
<keyword evidence="13 17" id="KW-0472">Membrane</keyword>
<evidence type="ECO:0000256" key="16">
    <source>
        <dbReference type="PIRSR" id="PIRSR603373-2"/>
    </source>
</evidence>
<feature type="binding site" evidence="15">
    <location>
        <begin position="112"/>
        <end position="115"/>
    </location>
    <ligand>
        <name>GTP</name>
        <dbReference type="ChEBI" id="CHEBI:37565"/>
        <label>1</label>
    </ligand>
</feature>
<evidence type="ECO:0000256" key="4">
    <source>
        <dbReference type="ARBA" id="ARBA00022475"/>
    </source>
</evidence>
<dbReference type="InterPro" id="IPR011640">
    <property type="entry name" value="Fe2_transport_prot_B_C"/>
</dbReference>
<evidence type="ECO:0000256" key="3">
    <source>
        <dbReference type="ARBA" id="ARBA00022448"/>
    </source>
</evidence>
<dbReference type="EMBL" id="SMAN01000012">
    <property type="protein sequence ID" value="TCT20900.1"/>
    <property type="molecule type" value="Genomic_DNA"/>
</dbReference>
<evidence type="ECO:0000256" key="6">
    <source>
        <dbReference type="ARBA" id="ARBA00022519"/>
    </source>
</evidence>
<dbReference type="Gene3D" id="3.40.50.300">
    <property type="entry name" value="P-loop containing nucleotide triphosphate hydrolases"/>
    <property type="match status" value="1"/>
</dbReference>
<feature type="binding site" evidence="15">
    <location>
        <begin position="52"/>
        <end position="55"/>
    </location>
    <ligand>
        <name>GTP</name>
        <dbReference type="ChEBI" id="CHEBI:37565"/>
        <label>1</label>
    </ligand>
</feature>
<dbReference type="InterPro" id="IPR041069">
    <property type="entry name" value="FeoB_Cyto"/>
</dbReference>
<keyword evidence="16" id="KW-0479">Metal-binding</keyword>
<keyword evidence="6" id="KW-0997">Cell inner membrane</keyword>
<dbReference type="InterPro" id="IPR003373">
    <property type="entry name" value="Fe2_transport_prot-B"/>
</dbReference>
<dbReference type="InterPro" id="IPR030389">
    <property type="entry name" value="G_FEOB_dom"/>
</dbReference>
<comment type="caution">
    <text evidence="19">The sequence shown here is derived from an EMBL/GenBank/DDBJ whole genome shotgun (WGS) entry which is preliminary data.</text>
</comment>
<evidence type="ECO:0000256" key="10">
    <source>
        <dbReference type="ARBA" id="ARBA00023004"/>
    </source>
</evidence>
<accession>A0A4R3MWE4</accession>
<feature type="transmembrane region" description="Helical" evidence="17">
    <location>
        <begin position="637"/>
        <end position="657"/>
    </location>
</feature>
<dbReference type="PROSITE" id="PS51711">
    <property type="entry name" value="G_FEOB"/>
    <property type="match status" value="1"/>
</dbReference>
<proteinExistence type="inferred from homology"/>
<dbReference type="Proteomes" id="UP000294650">
    <property type="component" value="Unassembled WGS sequence"/>
</dbReference>
<dbReference type="RefSeq" id="WP_132371970.1">
    <property type="nucleotide sequence ID" value="NZ_SMAN01000012.1"/>
</dbReference>
<dbReference type="Gene3D" id="1.10.287.1770">
    <property type="match status" value="1"/>
</dbReference>
<dbReference type="OrthoDB" id="9809127at2"/>
<feature type="binding site" evidence="15">
    <location>
        <begin position="8"/>
        <end position="15"/>
    </location>
    <ligand>
        <name>GTP</name>
        <dbReference type="ChEBI" id="CHEBI:37565"/>
        <label>1</label>
    </ligand>
</feature>
<organism evidence="19 20">
    <name type="scientific">Melghiribacillus thermohalophilus</name>
    <dbReference type="NCBI Taxonomy" id="1324956"/>
    <lineage>
        <taxon>Bacteria</taxon>
        <taxon>Bacillati</taxon>
        <taxon>Bacillota</taxon>
        <taxon>Bacilli</taxon>
        <taxon>Bacillales</taxon>
        <taxon>Bacillaceae</taxon>
        <taxon>Melghiribacillus</taxon>
    </lineage>
</organism>
<gene>
    <name evidence="19" type="ORF">EDD68_11228</name>
</gene>
<evidence type="ECO:0000256" key="1">
    <source>
        <dbReference type="ARBA" id="ARBA00003926"/>
    </source>
</evidence>
<evidence type="ECO:0000256" key="7">
    <source>
        <dbReference type="ARBA" id="ARBA00022692"/>
    </source>
</evidence>
<feature type="binding site" evidence="16">
    <location>
        <position position="22"/>
    </location>
    <ligand>
        <name>Mg(2+)</name>
        <dbReference type="ChEBI" id="CHEBI:18420"/>
        <label>1</label>
    </ligand>
</feature>
<dbReference type="Pfam" id="PF17910">
    <property type="entry name" value="FeoB_Cyto"/>
    <property type="match status" value="1"/>
</dbReference>
<feature type="binding site" evidence="16">
    <location>
        <position position="19"/>
    </location>
    <ligand>
        <name>Mg(2+)</name>
        <dbReference type="ChEBI" id="CHEBI:18420"/>
        <label>2</label>
    </ligand>
</feature>
<name>A0A4R3MWE4_9BACI</name>
<keyword evidence="4" id="KW-1003">Cell membrane</keyword>
<evidence type="ECO:0000256" key="15">
    <source>
        <dbReference type="PIRSR" id="PIRSR603373-1"/>
    </source>
</evidence>
<dbReference type="InterPro" id="IPR027417">
    <property type="entry name" value="P-loop_NTPase"/>
</dbReference>
<evidence type="ECO:0000256" key="8">
    <source>
        <dbReference type="ARBA" id="ARBA00022741"/>
    </source>
</evidence>